<dbReference type="Gene3D" id="1.10.10.10">
    <property type="entry name" value="Winged helix-like DNA-binding domain superfamily/Winged helix DNA-binding domain"/>
    <property type="match status" value="1"/>
</dbReference>
<dbReference type="GO" id="GO:0003677">
    <property type="term" value="F:DNA binding"/>
    <property type="evidence" value="ECO:0007669"/>
    <property type="project" value="UniProtKB-KW"/>
</dbReference>
<name>F6BA14_DESCC</name>
<dbReference type="GO" id="GO:0016987">
    <property type="term" value="F:sigma factor activity"/>
    <property type="evidence" value="ECO:0007669"/>
    <property type="project" value="UniProtKB-KW"/>
</dbReference>
<evidence type="ECO:0000256" key="4">
    <source>
        <dbReference type="ARBA" id="ARBA00023082"/>
    </source>
</evidence>
<feature type="domain" description="HTH cro/C1-type" evidence="8">
    <location>
        <begin position="198"/>
        <end position="219"/>
    </location>
</feature>
<dbReference type="SUPFAM" id="SSF88659">
    <property type="entry name" value="Sigma3 and sigma4 domains of RNA polymerase sigma factors"/>
    <property type="match status" value="1"/>
</dbReference>
<dbReference type="InterPro" id="IPR013325">
    <property type="entry name" value="RNA_pol_sigma_r2"/>
</dbReference>
<dbReference type="SUPFAM" id="SSF88946">
    <property type="entry name" value="Sigma2 domain of RNA polymerase sigma factors"/>
    <property type="match status" value="1"/>
</dbReference>
<dbReference type="STRING" id="868595.Desca_2144"/>
<comment type="function">
    <text evidence="7">Sigma factors are initiation factors that promote the attachment of RNA polymerase to specific initiation sites and are then released.</text>
</comment>
<dbReference type="RefSeq" id="WP_013810569.1">
    <property type="nucleotide sequence ID" value="NC_015565.1"/>
</dbReference>
<dbReference type="Pfam" id="PF04545">
    <property type="entry name" value="Sigma70_r4"/>
    <property type="match status" value="1"/>
</dbReference>
<evidence type="ECO:0000256" key="1">
    <source>
        <dbReference type="ARBA" id="ARBA00007788"/>
    </source>
</evidence>
<dbReference type="PANTHER" id="PTHR30376:SF3">
    <property type="entry name" value="RNA POLYMERASE SIGMA FACTOR RPOH"/>
    <property type="match status" value="1"/>
</dbReference>
<evidence type="ECO:0000313" key="10">
    <source>
        <dbReference type="Proteomes" id="UP000009226"/>
    </source>
</evidence>
<reference evidence="9 10" key="1">
    <citation type="submission" date="2011-05" db="EMBL/GenBank/DDBJ databases">
        <title>Complete sequence of Desulfotomaculum carboxydivorans CO-1-SRB.</title>
        <authorList>
            <consortium name="US DOE Joint Genome Institute"/>
            <person name="Lucas S."/>
            <person name="Han J."/>
            <person name="Lapidus A."/>
            <person name="Cheng J.-F."/>
            <person name="Goodwin L."/>
            <person name="Pitluck S."/>
            <person name="Peters L."/>
            <person name="Mikhailova N."/>
            <person name="Lu M."/>
            <person name="Han C."/>
            <person name="Tapia R."/>
            <person name="Land M."/>
            <person name="Hauser L."/>
            <person name="Kyrpides N."/>
            <person name="Ivanova N."/>
            <person name="Pagani I."/>
            <person name="Stams A."/>
            <person name="Plugge C."/>
            <person name="Muyzer G."/>
            <person name="Kuever J."/>
            <person name="Parshina S."/>
            <person name="Ivanova A."/>
            <person name="Nazina T."/>
            <person name="Woyke T."/>
        </authorList>
    </citation>
    <scope>NUCLEOTIDE SEQUENCE [LARGE SCALE GENOMIC DNA]</scope>
    <source>
        <strain evidence="10">DSM 14880 / VKM B-2319 / CO-1-SRB</strain>
    </source>
</reference>
<comment type="similarity">
    <text evidence="1 7">Belongs to the sigma-70 factor family.</text>
</comment>
<sequence>MSPGLLTLIALSLINGLIFLVSYLSSGRLPDPLSAEEEQELLSRLQQGDQPARSVLVERNLRLVATIANKHKDRGIDKQDLFQVGVIGLIKAVNTFNPARTNKFATYAGVCIENEMRMMLRKNKDEYRCLSLSEPLDYDKEGNPLELQDTLMADDVPVDEQVVHNLETERLGAAMQKLTPRERVVINLRFGLNGGRELTQREVGKQLNISRSFISRIESKSISKLGRELANL</sequence>
<dbReference type="InterPro" id="IPR036388">
    <property type="entry name" value="WH-like_DNA-bd_sf"/>
</dbReference>
<dbReference type="eggNOG" id="COG1191">
    <property type="taxonomic scope" value="Bacteria"/>
</dbReference>
<organism evidence="9 10">
    <name type="scientific">Desulfotomaculum nigrificans (strain DSM 14880 / VKM B-2319 / CO-1-SRB)</name>
    <name type="common">Desulfotomaculum carboxydivorans</name>
    <dbReference type="NCBI Taxonomy" id="868595"/>
    <lineage>
        <taxon>Bacteria</taxon>
        <taxon>Bacillati</taxon>
        <taxon>Bacillota</taxon>
        <taxon>Clostridia</taxon>
        <taxon>Eubacteriales</taxon>
        <taxon>Desulfotomaculaceae</taxon>
        <taxon>Desulfotomaculum</taxon>
    </lineage>
</organism>
<evidence type="ECO:0000256" key="2">
    <source>
        <dbReference type="ARBA" id="ARBA00022969"/>
    </source>
</evidence>
<dbReference type="Gene3D" id="1.20.120.1810">
    <property type="match status" value="1"/>
</dbReference>
<dbReference type="NCBIfam" id="NF004471">
    <property type="entry name" value="PRK05803.1"/>
    <property type="match status" value="1"/>
</dbReference>
<accession>F6BA14</accession>
<dbReference type="AlphaFoldDB" id="F6BA14"/>
<dbReference type="Pfam" id="PF04542">
    <property type="entry name" value="Sigma70_r2"/>
    <property type="match status" value="1"/>
</dbReference>
<dbReference type="InterPro" id="IPR000943">
    <property type="entry name" value="RNA_pol_sigma70"/>
</dbReference>
<dbReference type="InterPro" id="IPR007630">
    <property type="entry name" value="RNA_pol_sigma70_r4"/>
</dbReference>
<evidence type="ECO:0000256" key="3">
    <source>
        <dbReference type="ARBA" id="ARBA00023015"/>
    </source>
</evidence>
<evidence type="ECO:0000259" key="8">
    <source>
        <dbReference type="PROSITE" id="PS50943"/>
    </source>
</evidence>
<keyword evidence="6 7" id="KW-0804">Transcription</keyword>
<dbReference type="PANTHER" id="PTHR30376">
    <property type="entry name" value="SIGMA FACTOR RPOH HEAT SHOCK RELATED"/>
    <property type="match status" value="1"/>
</dbReference>
<dbReference type="InterPro" id="IPR007627">
    <property type="entry name" value="RNA_pol_sigma70_r2"/>
</dbReference>
<dbReference type="InterPro" id="IPR014284">
    <property type="entry name" value="RNA_pol_sigma-70_dom"/>
</dbReference>
<dbReference type="PIRSF" id="PIRSF000770">
    <property type="entry name" value="RNA_pol_sigma-SigE/K"/>
    <property type="match status" value="1"/>
</dbReference>
<dbReference type="PROSITE" id="PS00716">
    <property type="entry name" value="SIGMA70_2"/>
    <property type="match status" value="1"/>
</dbReference>
<dbReference type="PROSITE" id="PS00715">
    <property type="entry name" value="SIGMA70_1"/>
    <property type="match status" value="1"/>
</dbReference>
<dbReference type="Proteomes" id="UP000009226">
    <property type="component" value="Chromosome"/>
</dbReference>
<dbReference type="NCBIfam" id="TIGR02937">
    <property type="entry name" value="sigma70-ECF"/>
    <property type="match status" value="1"/>
</dbReference>
<keyword evidence="2" id="KW-0749">Sporulation</keyword>
<proteinExistence type="inferred from homology"/>
<keyword evidence="4 7" id="KW-0731">Sigma factor</keyword>
<evidence type="ECO:0000256" key="5">
    <source>
        <dbReference type="ARBA" id="ARBA00023125"/>
    </source>
</evidence>
<dbReference type="EMBL" id="CP002736">
    <property type="protein sequence ID" value="AEF94983.1"/>
    <property type="molecule type" value="Genomic_DNA"/>
</dbReference>
<evidence type="ECO:0000256" key="7">
    <source>
        <dbReference type="RuleBase" id="RU362124"/>
    </source>
</evidence>
<keyword evidence="5 7" id="KW-0238">DNA-binding</keyword>
<keyword evidence="3 7" id="KW-0805">Transcription regulation</keyword>
<dbReference type="CDD" id="cd06171">
    <property type="entry name" value="Sigma70_r4"/>
    <property type="match status" value="1"/>
</dbReference>
<keyword evidence="10" id="KW-1185">Reference proteome</keyword>
<dbReference type="PRINTS" id="PR00046">
    <property type="entry name" value="SIGMA70FCT"/>
</dbReference>
<dbReference type="GO" id="GO:0030435">
    <property type="term" value="P:sporulation resulting in formation of a cellular spore"/>
    <property type="evidence" value="ECO:0007669"/>
    <property type="project" value="UniProtKB-KW"/>
</dbReference>
<dbReference type="PROSITE" id="PS50943">
    <property type="entry name" value="HTH_CROC1"/>
    <property type="match status" value="1"/>
</dbReference>
<gene>
    <name evidence="9" type="ordered locus">Desca_2144</name>
</gene>
<evidence type="ECO:0000313" key="9">
    <source>
        <dbReference type="EMBL" id="AEF94983.1"/>
    </source>
</evidence>
<dbReference type="KEGG" id="dca:Desca_2144"/>
<dbReference type="GO" id="GO:0006352">
    <property type="term" value="P:DNA-templated transcription initiation"/>
    <property type="evidence" value="ECO:0007669"/>
    <property type="project" value="InterPro"/>
</dbReference>
<dbReference type="HOGENOM" id="CLU_014793_8_7_9"/>
<protein>
    <recommendedName>
        <fullName evidence="7">RNA polymerase sigma factor</fullName>
    </recommendedName>
</protein>
<dbReference type="InterPro" id="IPR013324">
    <property type="entry name" value="RNA_pol_sigma_r3/r4-like"/>
</dbReference>
<dbReference type="InterPro" id="IPR050813">
    <property type="entry name" value="Sigma-70_Factor"/>
</dbReference>
<dbReference type="InterPro" id="IPR001387">
    <property type="entry name" value="Cro/C1-type_HTH"/>
</dbReference>
<evidence type="ECO:0000256" key="6">
    <source>
        <dbReference type="ARBA" id="ARBA00023163"/>
    </source>
</evidence>